<dbReference type="EMBL" id="JAUTDP010000014">
    <property type="protein sequence ID" value="KAK3389024.1"/>
    <property type="molecule type" value="Genomic_DNA"/>
</dbReference>
<protein>
    <submittedName>
        <fullName evidence="1">Uncharacterized protein</fullName>
    </submittedName>
</protein>
<accession>A0AAE0NWR9</accession>
<proteinExistence type="predicted"/>
<sequence>MGDQHHSESDLLCDQIASLGLERSSAKHTVDHQHPPKLGLNHLCESCVDNIFPKDREWQWLNNSVRDKPEKRLIGPFTMKRLFEAIEAGCHFCTLVSDRIRRTKDLLRREGHGSLLEMQNCYFLLPQFPPFAEYFWFEIDLKLGFNLRYPKFNLGIKATPATVLDDHDTPRYNNWIKGTMVQNVSYTSLSEQTLDQVRQWLRICQQTHTMCNAWSEYKPRSGRPAVRFIDLGVDATHPVRLVDRQMTVNDKPVYITLSYRWTAEIKMSQTT</sequence>
<dbReference type="Proteomes" id="UP001281003">
    <property type="component" value="Unassembled WGS sequence"/>
</dbReference>
<name>A0AAE0NWR9_SORBR</name>
<dbReference type="AlphaFoldDB" id="A0AAE0NWR9"/>
<gene>
    <name evidence="1" type="ORF">B0T20DRAFT_92029</name>
</gene>
<evidence type="ECO:0000313" key="1">
    <source>
        <dbReference type="EMBL" id="KAK3389024.1"/>
    </source>
</evidence>
<organism evidence="1 2">
    <name type="scientific">Sordaria brevicollis</name>
    <dbReference type="NCBI Taxonomy" id="83679"/>
    <lineage>
        <taxon>Eukaryota</taxon>
        <taxon>Fungi</taxon>
        <taxon>Dikarya</taxon>
        <taxon>Ascomycota</taxon>
        <taxon>Pezizomycotina</taxon>
        <taxon>Sordariomycetes</taxon>
        <taxon>Sordariomycetidae</taxon>
        <taxon>Sordariales</taxon>
        <taxon>Sordariaceae</taxon>
        <taxon>Sordaria</taxon>
    </lineage>
</organism>
<evidence type="ECO:0000313" key="2">
    <source>
        <dbReference type="Proteomes" id="UP001281003"/>
    </source>
</evidence>
<reference evidence="1" key="2">
    <citation type="submission" date="2023-07" db="EMBL/GenBank/DDBJ databases">
        <authorList>
            <consortium name="Lawrence Berkeley National Laboratory"/>
            <person name="Haridas S."/>
            <person name="Hensen N."/>
            <person name="Bonometti L."/>
            <person name="Westerberg I."/>
            <person name="Brannstrom I.O."/>
            <person name="Guillou S."/>
            <person name="Cros-Aarteil S."/>
            <person name="Calhoun S."/>
            <person name="Kuo A."/>
            <person name="Mondo S."/>
            <person name="Pangilinan J."/>
            <person name="Riley R."/>
            <person name="LaButti K."/>
            <person name="Andreopoulos B."/>
            <person name="Lipzen A."/>
            <person name="Chen C."/>
            <person name="Yanf M."/>
            <person name="Daum C."/>
            <person name="Ng V."/>
            <person name="Clum A."/>
            <person name="Steindorff A."/>
            <person name="Ohm R."/>
            <person name="Martin F."/>
            <person name="Silar P."/>
            <person name="Natvig D."/>
            <person name="Lalanne C."/>
            <person name="Gautier V."/>
            <person name="Ament-velasquez S.L."/>
            <person name="Kruys A."/>
            <person name="Hutchinson M.I."/>
            <person name="Powell A.J."/>
            <person name="Barry K."/>
            <person name="Miller A.N."/>
            <person name="Grigoriev I.V."/>
            <person name="Debuchy R."/>
            <person name="Gladieux P."/>
            <person name="Thoren M.H."/>
            <person name="Johannesson H."/>
        </authorList>
    </citation>
    <scope>NUCLEOTIDE SEQUENCE</scope>
    <source>
        <strain evidence="1">FGSC 1904</strain>
    </source>
</reference>
<keyword evidence="2" id="KW-1185">Reference proteome</keyword>
<comment type="caution">
    <text evidence="1">The sequence shown here is derived from an EMBL/GenBank/DDBJ whole genome shotgun (WGS) entry which is preliminary data.</text>
</comment>
<reference evidence="1" key="1">
    <citation type="journal article" date="2023" name="Mol. Phylogenet. Evol.">
        <title>Genome-scale phylogeny and comparative genomics of the fungal order Sordariales.</title>
        <authorList>
            <person name="Hensen N."/>
            <person name="Bonometti L."/>
            <person name="Westerberg I."/>
            <person name="Brannstrom I.O."/>
            <person name="Guillou S."/>
            <person name="Cros-Aarteil S."/>
            <person name="Calhoun S."/>
            <person name="Haridas S."/>
            <person name="Kuo A."/>
            <person name="Mondo S."/>
            <person name="Pangilinan J."/>
            <person name="Riley R."/>
            <person name="LaButti K."/>
            <person name="Andreopoulos B."/>
            <person name="Lipzen A."/>
            <person name="Chen C."/>
            <person name="Yan M."/>
            <person name="Daum C."/>
            <person name="Ng V."/>
            <person name="Clum A."/>
            <person name="Steindorff A."/>
            <person name="Ohm R.A."/>
            <person name="Martin F."/>
            <person name="Silar P."/>
            <person name="Natvig D.O."/>
            <person name="Lalanne C."/>
            <person name="Gautier V."/>
            <person name="Ament-Velasquez S.L."/>
            <person name="Kruys A."/>
            <person name="Hutchinson M.I."/>
            <person name="Powell A.J."/>
            <person name="Barry K."/>
            <person name="Miller A.N."/>
            <person name="Grigoriev I.V."/>
            <person name="Debuchy R."/>
            <person name="Gladieux P."/>
            <person name="Hiltunen Thoren M."/>
            <person name="Johannesson H."/>
        </authorList>
    </citation>
    <scope>NUCLEOTIDE SEQUENCE</scope>
    <source>
        <strain evidence="1">FGSC 1904</strain>
    </source>
</reference>